<dbReference type="InterPro" id="IPR036259">
    <property type="entry name" value="MFS_trans_sf"/>
</dbReference>
<dbReference type="AlphaFoldDB" id="G4TQQ8"/>
<dbReference type="PROSITE" id="PS50850">
    <property type="entry name" value="MFS"/>
    <property type="match status" value="1"/>
</dbReference>
<dbReference type="PANTHER" id="PTHR11360:SF224">
    <property type="entry name" value="MAJOR FACILITATOR SUPERFAMILY (MFS) PROFILE DOMAIN-CONTAINING PROTEIN-RELATED"/>
    <property type="match status" value="1"/>
</dbReference>
<sequence>MGIAISGSSFGGVVFPIMLNRLIEQRGFAEATRSTAYLCTGLMAIALLCMRTRLPPRNKVPRPTHGEEAPSPPPAVLDLLKDTKYMITIAAFVNILGIFTPIFYMQLYAVNHNVDWTLALYLLTMLNAGSIIGRIAPNFIGDIWGPFNTIIVCTIACAVLVISLLAANDAAGIIVVAVLYGIFSGAHISLISPLFASLSRSISEIGIRLGLTFTVVAFAGLACTPIMVALLTDELKWNRPIGLSAARPLFSSF</sequence>
<keyword evidence="4 7" id="KW-0812">Transmembrane</keyword>
<feature type="transmembrane region" description="Helical" evidence="7">
    <location>
        <begin position="147"/>
        <end position="167"/>
    </location>
</feature>
<dbReference type="HOGENOM" id="CLU_001265_1_4_1"/>
<evidence type="ECO:0000256" key="2">
    <source>
        <dbReference type="ARBA" id="ARBA00006727"/>
    </source>
</evidence>
<dbReference type="Gene3D" id="1.20.1250.20">
    <property type="entry name" value="MFS general substrate transporter like domains"/>
    <property type="match status" value="1"/>
</dbReference>
<evidence type="ECO:0000256" key="5">
    <source>
        <dbReference type="ARBA" id="ARBA00022989"/>
    </source>
</evidence>
<organism evidence="9 10">
    <name type="scientific">Serendipita indica (strain DSM 11827)</name>
    <name type="common">Root endophyte fungus</name>
    <name type="synonym">Piriformospora indica</name>
    <dbReference type="NCBI Taxonomy" id="1109443"/>
    <lineage>
        <taxon>Eukaryota</taxon>
        <taxon>Fungi</taxon>
        <taxon>Dikarya</taxon>
        <taxon>Basidiomycota</taxon>
        <taxon>Agaricomycotina</taxon>
        <taxon>Agaricomycetes</taxon>
        <taxon>Sebacinales</taxon>
        <taxon>Serendipitaceae</taxon>
        <taxon>Serendipita</taxon>
    </lineage>
</organism>
<keyword evidence="3" id="KW-0813">Transport</keyword>
<dbReference type="InterPro" id="IPR050327">
    <property type="entry name" value="Proton-linked_MCT"/>
</dbReference>
<evidence type="ECO:0000256" key="7">
    <source>
        <dbReference type="SAM" id="Phobius"/>
    </source>
</evidence>
<dbReference type="eggNOG" id="KOG2504">
    <property type="taxonomic scope" value="Eukaryota"/>
</dbReference>
<comment type="subcellular location">
    <subcellularLocation>
        <location evidence="1">Membrane</location>
        <topology evidence="1">Multi-pass membrane protein</topology>
    </subcellularLocation>
</comment>
<protein>
    <submittedName>
        <fullName evidence="9">Related to monocarboxylate transporter 2</fullName>
    </submittedName>
</protein>
<comment type="similarity">
    <text evidence="2">Belongs to the major facilitator superfamily. Monocarboxylate porter (TC 2.A.1.13) family.</text>
</comment>
<proteinExistence type="inferred from homology"/>
<dbReference type="SUPFAM" id="SSF103473">
    <property type="entry name" value="MFS general substrate transporter"/>
    <property type="match status" value="1"/>
</dbReference>
<dbReference type="EMBL" id="CAFZ01000242">
    <property type="protein sequence ID" value="CCA73651.1"/>
    <property type="molecule type" value="Genomic_DNA"/>
</dbReference>
<dbReference type="OrthoDB" id="6499973at2759"/>
<dbReference type="OMA" id="HITWINR"/>
<feature type="transmembrane region" description="Helical" evidence="7">
    <location>
        <begin position="116"/>
        <end position="135"/>
    </location>
</feature>
<dbReference type="GO" id="GO:0022857">
    <property type="term" value="F:transmembrane transporter activity"/>
    <property type="evidence" value="ECO:0007669"/>
    <property type="project" value="InterPro"/>
</dbReference>
<feature type="domain" description="Major facilitator superfamily (MFS) profile" evidence="8">
    <location>
        <begin position="83"/>
        <end position="253"/>
    </location>
</feature>
<keyword evidence="5 7" id="KW-1133">Transmembrane helix</keyword>
<dbReference type="InterPro" id="IPR011701">
    <property type="entry name" value="MFS"/>
</dbReference>
<feature type="transmembrane region" description="Helical" evidence="7">
    <location>
        <begin position="85"/>
        <end position="104"/>
    </location>
</feature>
<dbReference type="Proteomes" id="UP000007148">
    <property type="component" value="Unassembled WGS sequence"/>
</dbReference>
<evidence type="ECO:0000256" key="1">
    <source>
        <dbReference type="ARBA" id="ARBA00004141"/>
    </source>
</evidence>
<keyword evidence="10" id="KW-1185">Reference proteome</keyword>
<dbReference type="InParanoid" id="G4TQQ8"/>
<name>G4TQQ8_SERID</name>
<evidence type="ECO:0000256" key="3">
    <source>
        <dbReference type="ARBA" id="ARBA00022448"/>
    </source>
</evidence>
<evidence type="ECO:0000259" key="8">
    <source>
        <dbReference type="PROSITE" id="PS50850"/>
    </source>
</evidence>
<dbReference type="PANTHER" id="PTHR11360">
    <property type="entry name" value="MONOCARBOXYLATE TRANSPORTER"/>
    <property type="match status" value="1"/>
</dbReference>
<dbReference type="Pfam" id="PF07690">
    <property type="entry name" value="MFS_1"/>
    <property type="match status" value="1"/>
</dbReference>
<reference evidence="9 10" key="1">
    <citation type="journal article" date="2011" name="PLoS Pathog.">
        <title>Endophytic Life Strategies Decoded by Genome and Transcriptome Analyses of the Mutualistic Root Symbiont Piriformospora indica.</title>
        <authorList>
            <person name="Zuccaro A."/>
            <person name="Lahrmann U."/>
            <person name="Guldener U."/>
            <person name="Langen G."/>
            <person name="Pfiffi S."/>
            <person name="Biedenkopf D."/>
            <person name="Wong P."/>
            <person name="Samans B."/>
            <person name="Grimm C."/>
            <person name="Basiewicz M."/>
            <person name="Murat C."/>
            <person name="Martin F."/>
            <person name="Kogel K.H."/>
        </authorList>
    </citation>
    <scope>NUCLEOTIDE SEQUENCE [LARGE SCALE GENOMIC DNA]</scope>
    <source>
        <strain evidence="9 10">DSM 11827</strain>
    </source>
</reference>
<evidence type="ECO:0000313" key="9">
    <source>
        <dbReference type="EMBL" id="CCA73651.1"/>
    </source>
</evidence>
<evidence type="ECO:0000256" key="4">
    <source>
        <dbReference type="ARBA" id="ARBA00022692"/>
    </source>
</evidence>
<gene>
    <name evidence="9" type="ORF">PIIN_07604</name>
</gene>
<feature type="transmembrane region" description="Helical" evidence="7">
    <location>
        <begin position="209"/>
        <end position="231"/>
    </location>
</feature>
<accession>G4TQQ8</accession>
<feature type="transmembrane region" description="Helical" evidence="7">
    <location>
        <begin position="35"/>
        <end position="54"/>
    </location>
</feature>
<dbReference type="InterPro" id="IPR020846">
    <property type="entry name" value="MFS_dom"/>
</dbReference>
<evidence type="ECO:0000313" key="10">
    <source>
        <dbReference type="Proteomes" id="UP000007148"/>
    </source>
</evidence>
<comment type="caution">
    <text evidence="9">The sequence shown here is derived from an EMBL/GenBank/DDBJ whole genome shotgun (WGS) entry which is preliminary data.</text>
</comment>
<feature type="transmembrane region" description="Helical" evidence="7">
    <location>
        <begin position="173"/>
        <end position="197"/>
    </location>
</feature>
<evidence type="ECO:0000256" key="6">
    <source>
        <dbReference type="ARBA" id="ARBA00023136"/>
    </source>
</evidence>
<keyword evidence="6 7" id="KW-0472">Membrane</keyword>
<dbReference type="GO" id="GO:0016020">
    <property type="term" value="C:membrane"/>
    <property type="evidence" value="ECO:0007669"/>
    <property type="project" value="UniProtKB-SubCell"/>
</dbReference>